<dbReference type="SUPFAM" id="SSF50447">
    <property type="entry name" value="Translation proteins"/>
    <property type="match status" value="1"/>
</dbReference>
<dbReference type="EMBL" id="UOFG01000077">
    <property type="protein sequence ID" value="VAW59329.1"/>
    <property type="molecule type" value="Genomic_DNA"/>
</dbReference>
<name>A0A3B0XCL3_9ZZZZ</name>
<dbReference type="InterPro" id="IPR002676">
    <property type="entry name" value="RimM_N"/>
</dbReference>
<dbReference type="InterPro" id="IPR056792">
    <property type="entry name" value="PRC_RimM"/>
</dbReference>
<evidence type="ECO:0000259" key="6">
    <source>
        <dbReference type="Pfam" id="PF24986"/>
    </source>
</evidence>
<keyword evidence="4" id="KW-0143">Chaperone</keyword>
<dbReference type="Gene3D" id="2.40.30.60">
    <property type="entry name" value="RimM"/>
    <property type="match status" value="1"/>
</dbReference>
<dbReference type="AlphaFoldDB" id="A0A3B0XCL3"/>
<organism evidence="7">
    <name type="scientific">hydrothermal vent metagenome</name>
    <dbReference type="NCBI Taxonomy" id="652676"/>
    <lineage>
        <taxon>unclassified sequences</taxon>
        <taxon>metagenomes</taxon>
        <taxon>ecological metagenomes</taxon>
    </lineage>
</organism>
<feature type="domain" description="RimM N-terminal" evidence="5">
    <location>
        <begin position="18"/>
        <end position="98"/>
    </location>
</feature>
<dbReference type="NCBIfam" id="TIGR02273">
    <property type="entry name" value="16S_RimM"/>
    <property type="match status" value="1"/>
</dbReference>
<gene>
    <name evidence="7" type="ORF">MNBD_GAMMA11-925</name>
</gene>
<dbReference type="SUPFAM" id="SSF50346">
    <property type="entry name" value="PRC-barrel domain"/>
    <property type="match status" value="1"/>
</dbReference>
<protein>
    <submittedName>
        <fullName evidence="7">16S rRNA processing protein RimM</fullName>
    </submittedName>
</protein>
<dbReference type="PANTHER" id="PTHR33692:SF1">
    <property type="entry name" value="RIBOSOME MATURATION FACTOR RIMM"/>
    <property type="match status" value="1"/>
</dbReference>
<dbReference type="PANTHER" id="PTHR33692">
    <property type="entry name" value="RIBOSOME MATURATION FACTOR RIMM"/>
    <property type="match status" value="1"/>
</dbReference>
<evidence type="ECO:0000256" key="3">
    <source>
        <dbReference type="ARBA" id="ARBA00022552"/>
    </source>
</evidence>
<reference evidence="7" key="1">
    <citation type="submission" date="2018-06" db="EMBL/GenBank/DDBJ databases">
        <authorList>
            <person name="Zhirakovskaya E."/>
        </authorList>
    </citation>
    <scope>NUCLEOTIDE SEQUENCE</scope>
</reference>
<dbReference type="HAMAP" id="MF_00014">
    <property type="entry name" value="Ribosome_mat_RimM"/>
    <property type="match status" value="1"/>
</dbReference>
<evidence type="ECO:0000256" key="4">
    <source>
        <dbReference type="ARBA" id="ARBA00023186"/>
    </source>
</evidence>
<dbReference type="InterPro" id="IPR011961">
    <property type="entry name" value="RimM"/>
</dbReference>
<dbReference type="InterPro" id="IPR036976">
    <property type="entry name" value="RimM_N_sf"/>
</dbReference>
<dbReference type="GO" id="GO:0006364">
    <property type="term" value="P:rRNA processing"/>
    <property type="evidence" value="ECO:0007669"/>
    <property type="project" value="UniProtKB-KW"/>
</dbReference>
<dbReference type="GO" id="GO:0005840">
    <property type="term" value="C:ribosome"/>
    <property type="evidence" value="ECO:0007669"/>
    <property type="project" value="InterPro"/>
</dbReference>
<keyword evidence="2" id="KW-0690">Ribosome biogenesis</keyword>
<evidence type="ECO:0000256" key="2">
    <source>
        <dbReference type="ARBA" id="ARBA00022517"/>
    </source>
</evidence>
<evidence type="ECO:0000313" key="7">
    <source>
        <dbReference type="EMBL" id="VAW59329.1"/>
    </source>
</evidence>
<keyword evidence="3" id="KW-0698">rRNA processing</keyword>
<dbReference type="Pfam" id="PF01782">
    <property type="entry name" value="RimM"/>
    <property type="match status" value="1"/>
</dbReference>
<dbReference type="GO" id="GO:0043022">
    <property type="term" value="F:ribosome binding"/>
    <property type="evidence" value="ECO:0007669"/>
    <property type="project" value="InterPro"/>
</dbReference>
<dbReference type="Gene3D" id="2.30.30.240">
    <property type="entry name" value="PRC-barrel domain"/>
    <property type="match status" value="1"/>
</dbReference>
<dbReference type="Pfam" id="PF24986">
    <property type="entry name" value="PRC_RimM"/>
    <property type="match status" value="1"/>
</dbReference>
<keyword evidence="1" id="KW-0963">Cytoplasm</keyword>
<dbReference type="InterPro" id="IPR011033">
    <property type="entry name" value="PRC_barrel-like_sf"/>
</dbReference>
<evidence type="ECO:0000259" key="5">
    <source>
        <dbReference type="Pfam" id="PF01782"/>
    </source>
</evidence>
<proteinExistence type="inferred from homology"/>
<evidence type="ECO:0000256" key="1">
    <source>
        <dbReference type="ARBA" id="ARBA00022490"/>
    </source>
</evidence>
<dbReference type="InterPro" id="IPR009000">
    <property type="entry name" value="Transl_B-barrel_sf"/>
</dbReference>
<accession>A0A3B0XCL3</accession>
<sequence>MVEPDSTTEADGSRRVTLGKISGVSGVKGWIKVHSFTDPREKIVEYGRWQIKHQGQWREVELNGGRRQGKTIVAKLEGLDDRNEAMLYTGDEIAIFRNQLEQLNSDEYYWYQLEGLSVVSTEGVALGRVDYLLETGANDVLVVKGGDRERLIPFTLGHTVIEVDLQEKRIKVDWDPAF</sequence>
<feature type="domain" description="Ribosome maturation factor RimM PRC barrel" evidence="6">
    <location>
        <begin position="110"/>
        <end position="174"/>
    </location>
</feature>